<dbReference type="Gene3D" id="3.40.630.30">
    <property type="match status" value="1"/>
</dbReference>
<dbReference type="PROSITE" id="PS51186">
    <property type="entry name" value="GNAT"/>
    <property type="match status" value="1"/>
</dbReference>
<organism evidence="2 3">
    <name type="scientific">Rubrobacter xylanophilus (strain DSM 9941 / JCM 11954 / NBRC 16129 / PRD-1)</name>
    <dbReference type="NCBI Taxonomy" id="266117"/>
    <lineage>
        <taxon>Bacteria</taxon>
        <taxon>Bacillati</taxon>
        <taxon>Actinomycetota</taxon>
        <taxon>Rubrobacteria</taxon>
        <taxon>Rubrobacterales</taxon>
        <taxon>Rubrobacteraceae</taxon>
        <taxon>Rubrobacter</taxon>
    </lineage>
</organism>
<dbReference type="STRING" id="266117.Rxyl_0214"/>
<name>Q1AZI6_RUBXD</name>
<dbReference type="CDD" id="cd04301">
    <property type="entry name" value="NAT_SF"/>
    <property type="match status" value="1"/>
</dbReference>
<dbReference type="RefSeq" id="WP_011563210.1">
    <property type="nucleotide sequence ID" value="NC_008148.1"/>
</dbReference>
<dbReference type="GO" id="GO:0016747">
    <property type="term" value="F:acyltransferase activity, transferring groups other than amino-acyl groups"/>
    <property type="evidence" value="ECO:0007669"/>
    <property type="project" value="InterPro"/>
</dbReference>
<dbReference type="InterPro" id="IPR000182">
    <property type="entry name" value="GNAT_dom"/>
</dbReference>
<keyword evidence="3" id="KW-1185">Reference proteome</keyword>
<dbReference type="SUPFAM" id="SSF55729">
    <property type="entry name" value="Acyl-CoA N-acyltransferases (Nat)"/>
    <property type="match status" value="1"/>
</dbReference>
<evidence type="ECO:0000259" key="1">
    <source>
        <dbReference type="PROSITE" id="PS51186"/>
    </source>
</evidence>
<accession>Q1AZI6</accession>
<gene>
    <name evidence="2" type="ordered locus">Rxyl_0214</name>
</gene>
<dbReference type="Proteomes" id="UP000006637">
    <property type="component" value="Chromosome"/>
</dbReference>
<dbReference type="AlphaFoldDB" id="Q1AZI6"/>
<dbReference type="OrthoDB" id="3576548at2"/>
<evidence type="ECO:0000313" key="3">
    <source>
        <dbReference type="Proteomes" id="UP000006637"/>
    </source>
</evidence>
<feature type="domain" description="N-acetyltransferase" evidence="1">
    <location>
        <begin position="72"/>
        <end position="224"/>
    </location>
</feature>
<proteinExistence type="predicted"/>
<dbReference type="EMBL" id="CP000386">
    <property type="protein sequence ID" value="ABG03192.1"/>
    <property type="molecule type" value="Genomic_DNA"/>
</dbReference>
<sequence>MAGKTTSPPEVRPLVAGELRVAAGLHGRGLPHEFLSRLGRRFLERYYRAFAESPHAAALAAADPGSGRVCGVLIGAFDVRAHYAFVIRRHGAALAAAVAFAALRDPRLLYLLVRTRLVRYLRGVLRSLAYGRAPLPGEREARRVGLLASVVVEEGFRGAGLGRALVAEFERRAWERGVEGLELVTLPDGRGAGPFYERLGWEPAGERVSRSGERYALYVRWPGGGPRRRAVG</sequence>
<dbReference type="Pfam" id="PF00583">
    <property type="entry name" value="Acetyltransf_1"/>
    <property type="match status" value="1"/>
</dbReference>
<keyword evidence="2" id="KW-0808">Transferase</keyword>
<dbReference type="KEGG" id="rxy:Rxyl_0214"/>
<evidence type="ECO:0000313" key="2">
    <source>
        <dbReference type="EMBL" id="ABG03192.1"/>
    </source>
</evidence>
<reference evidence="2 3" key="1">
    <citation type="submission" date="2006-06" db="EMBL/GenBank/DDBJ databases">
        <title>Complete sequence of Rubrobacter xylanophilus DSM 9941.</title>
        <authorList>
            <consortium name="US DOE Joint Genome Institute"/>
            <person name="Copeland A."/>
            <person name="Lucas S."/>
            <person name="Lapidus A."/>
            <person name="Barry K."/>
            <person name="Detter J.C."/>
            <person name="Glavina del Rio T."/>
            <person name="Hammon N."/>
            <person name="Israni S."/>
            <person name="Dalin E."/>
            <person name="Tice H."/>
            <person name="Pitluck S."/>
            <person name="Munk A.C."/>
            <person name="Brettin T."/>
            <person name="Bruce D."/>
            <person name="Han C."/>
            <person name="Tapia R."/>
            <person name="Gilna P."/>
            <person name="Schmutz J."/>
            <person name="Larimer F."/>
            <person name="Land M."/>
            <person name="Hauser L."/>
            <person name="Kyrpides N."/>
            <person name="Lykidis A."/>
            <person name="da Costa M.S."/>
            <person name="Rainey F.A."/>
            <person name="Empadinhas N."/>
            <person name="Jolivet E."/>
            <person name="Battista J.R."/>
            <person name="Richardson P."/>
        </authorList>
    </citation>
    <scope>NUCLEOTIDE SEQUENCE [LARGE SCALE GENOMIC DNA]</scope>
    <source>
        <strain evidence="3">DSM 9941 / NBRC 16129 / PRD-1</strain>
    </source>
</reference>
<dbReference type="eggNOG" id="COG0456">
    <property type="taxonomic scope" value="Bacteria"/>
</dbReference>
<dbReference type="InterPro" id="IPR016181">
    <property type="entry name" value="Acyl_CoA_acyltransferase"/>
</dbReference>
<dbReference type="HOGENOM" id="CLU_1110752_0_0_11"/>
<protein>
    <submittedName>
        <fullName evidence="2">GCN5-related N-acetyltransferase</fullName>
    </submittedName>
</protein>